<proteinExistence type="inferred from homology"/>
<dbReference type="InterPro" id="IPR022301">
    <property type="entry name" value="Integral_membrane_YjbE"/>
</dbReference>
<feature type="transmembrane region" description="Helical" evidence="6">
    <location>
        <begin position="12"/>
        <end position="33"/>
    </location>
</feature>
<keyword evidence="4 6" id="KW-1133">Transmembrane helix</keyword>
<feature type="transmembrane region" description="Helical" evidence="6">
    <location>
        <begin position="196"/>
        <end position="213"/>
    </location>
</feature>
<evidence type="ECO:0000256" key="3">
    <source>
        <dbReference type="ARBA" id="ARBA00022692"/>
    </source>
</evidence>
<dbReference type="GO" id="GO:0016020">
    <property type="term" value="C:membrane"/>
    <property type="evidence" value="ECO:0007669"/>
    <property type="project" value="UniProtKB-SubCell"/>
</dbReference>
<evidence type="ECO:0000256" key="6">
    <source>
        <dbReference type="SAM" id="Phobius"/>
    </source>
</evidence>
<dbReference type="InterPro" id="IPR005496">
    <property type="entry name" value="Integral_membrane_TerC"/>
</dbReference>
<dbReference type="AlphaFoldDB" id="A0A511V9R1"/>
<comment type="similarity">
    <text evidence="2">Belongs to the TerC family.</text>
</comment>
<feature type="transmembrane region" description="Helical" evidence="6">
    <location>
        <begin position="136"/>
        <end position="158"/>
    </location>
</feature>
<reference evidence="7 8" key="1">
    <citation type="submission" date="2019-07" db="EMBL/GenBank/DDBJ databases">
        <title>Whole genome shotgun sequence of Aneurinibacillus danicus NBRC 102444.</title>
        <authorList>
            <person name="Hosoyama A."/>
            <person name="Uohara A."/>
            <person name="Ohji S."/>
            <person name="Ichikawa N."/>
        </authorList>
    </citation>
    <scope>NUCLEOTIDE SEQUENCE [LARGE SCALE GENOMIC DNA]</scope>
    <source>
        <strain evidence="7 8">NBRC 102444</strain>
    </source>
</reference>
<dbReference type="RefSeq" id="WP_146811186.1">
    <property type="nucleotide sequence ID" value="NZ_BJXX01000145.1"/>
</dbReference>
<organism evidence="7 8">
    <name type="scientific">Aneurinibacillus danicus</name>
    <dbReference type="NCBI Taxonomy" id="267746"/>
    <lineage>
        <taxon>Bacteria</taxon>
        <taxon>Bacillati</taxon>
        <taxon>Bacillota</taxon>
        <taxon>Bacilli</taxon>
        <taxon>Bacillales</taxon>
        <taxon>Paenibacillaceae</taxon>
        <taxon>Aneurinibacillus group</taxon>
        <taxon>Aneurinibacillus</taxon>
    </lineage>
</organism>
<feature type="transmembrane region" description="Helical" evidence="6">
    <location>
        <begin position="72"/>
        <end position="89"/>
    </location>
</feature>
<dbReference type="PANTHER" id="PTHR30238">
    <property type="entry name" value="MEMBRANE BOUND PREDICTED REDOX MODULATOR"/>
    <property type="match status" value="1"/>
</dbReference>
<dbReference type="Proteomes" id="UP000321157">
    <property type="component" value="Unassembled WGS sequence"/>
</dbReference>
<evidence type="ECO:0000256" key="1">
    <source>
        <dbReference type="ARBA" id="ARBA00004141"/>
    </source>
</evidence>
<evidence type="ECO:0000313" key="7">
    <source>
        <dbReference type="EMBL" id="GEN35657.1"/>
    </source>
</evidence>
<protein>
    <submittedName>
        <fullName evidence="7">Membrane protein</fullName>
    </submittedName>
</protein>
<evidence type="ECO:0000256" key="2">
    <source>
        <dbReference type="ARBA" id="ARBA00007511"/>
    </source>
</evidence>
<dbReference type="EMBL" id="BJXX01000145">
    <property type="protein sequence ID" value="GEN35657.1"/>
    <property type="molecule type" value="Genomic_DNA"/>
</dbReference>
<dbReference type="PANTHER" id="PTHR30238:SF4">
    <property type="entry name" value="SLL1022 PROTEIN"/>
    <property type="match status" value="1"/>
</dbReference>
<keyword evidence="8" id="KW-1185">Reference proteome</keyword>
<comment type="subcellular location">
    <subcellularLocation>
        <location evidence="1">Membrane</location>
        <topology evidence="1">Multi-pass membrane protein</topology>
    </subcellularLocation>
</comment>
<feature type="transmembrane region" description="Helical" evidence="6">
    <location>
        <begin position="110"/>
        <end position="130"/>
    </location>
</feature>
<dbReference type="NCBIfam" id="TIGR03717">
    <property type="entry name" value="R_switched_YjbE"/>
    <property type="match status" value="1"/>
</dbReference>
<keyword evidence="3 6" id="KW-0812">Transmembrane</keyword>
<evidence type="ECO:0000256" key="5">
    <source>
        <dbReference type="ARBA" id="ARBA00023136"/>
    </source>
</evidence>
<accession>A0A511V9R1</accession>
<evidence type="ECO:0000256" key="4">
    <source>
        <dbReference type="ARBA" id="ARBA00022989"/>
    </source>
</evidence>
<dbReference type="Pfam" id="PF03741">
    <property type="entry name" value="TerC"/>
    <property type="match status" value="1"/>
</dbReference>
<feature type="transmembrane region" description="Helical" evidence="6">
    <location>
        <begin position="165"/>
        <end position="182"/>
    </location>
</feature>
<name>A0A511V9R1_9BACL</name>
<gene>
    <name evidence="7" type="ORF">ADA01nite_31170</name>
</gene>
<dbReference type="OrthoDB" id="5295733at2"/>
<sequence>MEFFSMEFFSALLAILVIDLVLAGDNAIVIGMAARRLPKEQQKKVIIWGTVGAIVIRMIATLIVVWLLEIPGLLLIGGFLLVWIAYKLLTEEKSHDHIKAEESLWAAIRTIIIADAVMGLDNVLAVAGAAHGSFLLVALGLLISVPIVVWGSTLIIGWLERFPSLIYVGAGVLAWTAAKMIVDEPFIAGYFAENPIVKWSFTIVLIAGVLLAGRRKKRQKAATNS</sequence>
<feature type="transmembrane region" description="Helical" evidence="6">
    <location>
        <begin position="45"/>
        <end position="66"/>
    </location>
</feature>
<evidence type="ECO:0000313" key="8">
    <source>
        <dbReference type="Proteomes" id="UP000321157"/>
    </source>
</evidence>
<keyword evidence="5 6" id="KW-0472">Membrane</keyword>
<comment type="caution">
    <text evidence="7">The sequence shown here is derived from an EMBL/GenBank/DDBJ whole genome shotgun (WGS) entry which is preliminary data.</text>
</comment>